<sequence length="125" mass="15077">KLKDEQFAEYKKYFMINAPRETQWNSYFYVCLSFLRSQKILQILAIKFELSIVETYHARIKLKLKCKVYEIISSANFWTNIHDLLNILQPYYIILNKLQSDKAQLHQVILSLAFLAQFWENYDDL</sequence>
<keyword evidence="2" id="KW-1185">Reference proteome</keyword>
<comment type="caution">
    <text evidence="1">The sequence shown here is derived from an EMBL/GenBank/DDBJ whole genome shotgun (WGS) entry which is preliminary data.</text>
</comment>
<dbReference type="Proteomes" id="UP000789860">
    <property type="component" value="Unassembled WGS sequence"/>
</dbReference>
<protein>
    <submittedName>
        <fullName evidence="1">1899_t:CDS:1</fullName>
    </submittedName>
</protein>
<evidence type="ECO:0000313" key="2">
    <source>
        <dbReference type="Proteomes" id="UP000789860"/>
    </source>
</evidence>
<dbReference type="EMBL" id="CAJVPM010001307">
    <property type="protein sequence ID" value="CAG8464147.1"/>
    <property type="molecule type" value="Genomic_DNA"/>
</dbReference>
<name>A0ACA9KD75_9GLOM</name>
<evidence type="ECO:0000313" key="1">
    <source>
        <dbReference type="EMBL" id="CAG8464147.1"/>
    </source>
</evidence>
<accession>A0ACA9KD75</accession>
<feature type="non-terminal residue" evidence="1">
    <location>
        <position position="1"/>
    </location>
</feature>
<gene>
    <name evidence="1" type="ORF">SCALOS_LOCUS1742</name>
</gene>
<organism evidence="1 2">
    <name type="scientific">Scutellospora calospora</name>
    <dbReference type="NCBI Taxonomy" id="85575"/>
    <lineage>
        <taxon>Eukaryota</taxon>
        <taxon>Fungi</taxon>
        <taxon>Fungi incertae sedis</taxon>
        <taxon>Mucoromycota</taxon>
        <taxon>Glomeromycotina</taxon>
        <taxon>Glomeromycetes</taxon>
        <taxon>Diversisporales</taxon>
        <taxon>Gigasporaceae</taxon>
        <taxon>Scutellospora</taxon>
    </lineage>
</organism>
<proteinExistence type="predicted"/>
<reference evidence="1" key="1">
    <citation type="submission" date="2021-06" db="EMBL/GenBank/DDBJ databases">
        <authorList>
            <person name="Kallberg Y."/>
            <person name="Tangrot J."/>
            <person name="Rosling A."/>
        </authorList>
    </citation>
    <scope>NUCLEOTIDE SEQUENCE</scope>
    <source>
        <strain evidence="1">AU212A</strain>
    </source>
</reference>